<dbReference type="RefSeq" id="WP_390235537.1">
    <property type="nucleotide sequence ID" value="NZ_JBHSWI010000001.1"/>
</dbReference>
<sequence>MFDPSNFRVAKAVRRGLLVLACVAAVTAGHAQSARGVITGTVQDPSGATVPNANVTLRSPSQGTTTGVHTNSAGIYRFEGVNPGDYVVTVAAPGFSKSEVPATVHVGDTVGRDFKMAVGAASDTVEVSTSNLELQTEDAVRGSTITSKELAELPLASLNSLNLITTNPGVVRSNQGGSLDSGIGGVNGARARSNNFLIDGLNNNDISVAGPQATITNNDELSEVNFQTSNFSPEFGRAGGAVVSQITKSGTNKWHGTIATEYRSQYFNASTQTQRNAYTSALATYNTAVLTNPNYPVPMLKNKFHDIYPAITIGGPLVIPHLYDGHDRTFIFGGGQLDRYVANSLATFSNVPTDAGIATLQTLASSCPNVAFYLNLLQQAGNPAAPRPAWVPAPSTFRLRLRPLRRRATVLHAPVRSPTASSIVMPATSTRMTISLSAWITRLPASRT</sequence>
<dbReference type="SUPFAM" id="SSF49464">
    <property type="entry name" value="Carboxypeptidase regulatory domain-like"/>
    <property type="match status" value="1"/>
</dbReference>
<evidence type="ECO:0000313" key="4">
    <source>
        <dbReference type="Proteomes" id="UP001596391"/>
    </source>
</evidence>
<dbReference type="Proteomes" id="UP001596391">
    <property type="component" value="Unassembled WGS sequence"/>
</dbReference>
<feature type="signal peptide" evidence="1">
    <location>
        <begin position="1"/>
        <end position="31"/>
    </location>
</feature>
<dbReference type="SUPFAM" id="SSF56935">
    <property type="entry name" value="Porins"/>
    <property type="match status" value="1"/>
</dbReference>
<name>A0ABW1ZBI6_9BACT</name>
<dbReference type="InterPro" id="IPR008969">
    <property type="entry name" value="CarboxyPept-like_regulatory"/>
</dbReference>
<evidence type="ECO:0000259" key="2">
    <source>
        <dbReference type="Pfam" id="PF25183"/>
    </source>
</evidence>
<keyword evidence="1" id="KW-0732">Signal</keyword>
<protein>
    <submittedName>
        <fullName evidence="3">Carboxypeptidase regulatory-like domain-containing protein</fullName>
    </submittedName>
</protein>
<organism evidence="3 4">
    <name type="scientific">Granulicella cerasi</name>
    <dbReference type="NCBI Taxonomy" id="741063"/>
    <lineage>
        <taxon>Bacteria</taxon>
        <taxon>Pseudomonadati</taxon>
        <taxon>Acidobacteriota</taxon>
        <taxon>Terriglobia</taxon>
        <taxon>Terriglobales</taxon>
        <taxon>Acidobacteriaceae</taxon>
        <taxon>Granulicella</taxon>
    </lineage>
</organism>
<comment type="caution">
    <text evidence="3">The sequence shown here is derived from an EMBL/GenBank/DDBJ whole genome shotgun (WGS) entry which is preliminary data.</text>
</comment>
<feature type="domain" description="TonB-dependent transporter Oar-like beta-barrel" evidence="2">
    <location>
        <begin position="246"/>
        <end position="358"/>
    </location>
</feature>
<reference evidence="4" key="1">
    <citation type="journal article" date="2019" name="Int. J. Syst. Evol. Microbiol.">
        <title>The Global Catalogue of Microorganisms (GCM) 10K type strain sequencing project: providing services to taxonomists for standard genome sequencing and annotation.</title>
        <authorList>
            <consortium name="The Broad Institute Genomics Platform"/>
            <consortium name="The Broad Institute Genome Sequencing Center for Infectious Disease"/>
            <person name="Wu L."/>
            <person name="Ma J."/>
        </authorList>
    </citation>
    <scope>NUCLEOTIDE SEQUENCE [LARGE SCALE GENOMIC DNA]</scope>
    <source>
        <strain evidence="4">CGMCC 1.16026</strain>
    </source>
</reference>
<proteinExistence type="predicted"/>
<evidence type="ECO:0000256" key="1">
    <source>
        <dbReference type="SAM" id="SignalP"/>
    </source>
</evidence>
<dbReference type="Gene3D" id="2.60.40.1120">
    <property type="entry name" value="Carboxypeptidase-like, regulatory domain"/>
    <property type="match status" value="1"/>
</dbReference>
<dbReference type="Pfam" id="PF13620">
    <property type="entry name" value="CarboxypepD_reg"/>
    <property type="match status" value="1"/>
</dbReference>
<feature type="chain" id="PRO_5045221203" evidence="1">
    <location>
        <begin position="32"/>
        <end position="448"/>
    </location>
</feature>
<accession>A0ABW1ZBI6</accession>
<dbReference type="EMBL" id="JBHSWI010000001">
    <property type="protein sequence ID" value="MFC6646551.1"/>
    <property type="molecule type" value="Genomic_DNA"/>
</dbReference>
<evidence type="ECO:0000313" key="3">
    <source>
        <dbReference type="EMBL" id="MFC6646551.1"/>
    </source>
</evidence>
<gene>
    <name evidence="3" type="ORF">ACFQBQ_13325</name>
</gene>
<keyword evidence="4" id="KW-1185">Reference proteome</keyword>
<dbReference type="InterPro" id="IPR057601">
    <property type="entry name" value="Oar-like_b-barrel"/>
</dbReference>
<dbReference type="Pfam" id="PF25183">
    <property type="entry name" value="OMP_b-brl_4"/>
    <property type="match status" value="1"/>
</dbReference>